<feature type="region of interest" description="Disordered" evidence="3">
    <location>
        <begin position="63"/>
        <end position="83"/>
    </location>
</feature>
<keyword evidence="4" id="KW-1133">Transmembrane helix</keyword>
<dbReference type="InterPro" id="IPR001791">
    <property type="entry name" value="Laminin_G"/>
</dbReference>
<evidence type="ECO:0000259" key="6">
    <source>
        <dbReference type="PROSITE" id="PS50026"/>
    </source>
</evidence>
<dbReference type="InterPro" id="IPR036322">
    <property type="entry name" value="WD40_repeat_dom_sf"/>
</dbReference>
<feature type="domain" description="Laminin G" evidence="5">
    <location>
        <begin position="86"/>
        <end position="269"/>
    </location>
</feature>
<dbReference type="SUPFAM" id="SSF50978">
    <property type="entry name" value="WD40 repeat-like"/>
    <property type="match status" value="1"/>
</dbReference>
<sequence>MTIVTTNKNHIISFEPNNIDQLSFSSINKLLIAHNQNNASVIFSSIINTKEILIDNCYNNNNNNNNNNKVAKRNTKEPYRSDSTSSTVITFNSSSYIDYHSQELLDYPLRLSLRFRTLGRISNGVLLSLTQRKSSSLIIPFFIIEHSNGKIEITVLQLDERKILSTVTSIQCGKNVNNDHWHWLQVEIDQTGIFTLVVDDDSRTSQIPSYVVTSWNLNAVLVGDTRRLSSDIFQPFIGYMSELLFNDENLFEILTKSNDESISNFYYDSQHLTVGYRVAFFNLVTINTQKSYIAFSERENQNKNHGKLDIYFLFRSYVPDGIILYRYAQGLNEYFAIGLRAGILALFIDFGFGKRQIVSNESIKLADGKWHEVRVTRIGTDKIELVVDNRANRSTLSANGIRNAVSLQPVLYVGGIPNNNNINLTGSGLNAHGFQGCLSSFIVDGRLLDYQRALVLNGQVKMNVCSADSSNAPLDNTMGTKEQLFICIDLNKLCYDFTCVHSGVCSINENDEPSCDCVETSFIGERCDKLPKGFYFGKHHSIGAINHIVRTAHQGDSDTISFGLQTLSTSAQILRLESEPNVYSLEYEIVREQSYLKLYAGTKQPDIYSAVAHITDGIYHAIKIIRRLSTVELYVDGIRIKLEGGTKLPRQLDQPMAISQKRLRIGSFKNVSHWNGIIAGLSFNRQPIFDSLSNTLTYSGDVTEAYPHKYTGQFNLVDSFYIATAIISSTTTVATAAAVASVISRIEDSSGPSTETTLATSAISVSIVDNLYHQNYITQVNLISDISYQTPIEWFHKQLKYIGVRGLLISAIISVFLLVLLLFLILCLHCKTRHTRKKLAYQYKETNGNKAYAPIKAHTNILSDCRNSKKRVPKILRYLHTNQSKPLSFRLTSNGSLSRLNSGDSYHLISALQENHKEQRTPSYKTSDSLANDHYCVHPSVSPPASPSIYHQVNRLTLSNSEPPLPLSNMAAHRHSTSISSTLRSVKKDIDNSSSQTYSAVYSCELVANLDTDQELFSQFRSSIKPRSVIKPRNSILMENQIFYLYTQNLVDCYALQSNNYPTVLLATADENRIQLLHADSGNFHSQLPISSVGACHTMLFSLDGQFLIGLFYEVTSNVNPYAVKIWSTDDYSIRTNLHPIKCSIAVTSRHSPILYMAGKQKYGRGISLGLLDIDSCCLARELKSDPDTSIGDEIKRIILTKNESYALVACTEYSSTFACFVVFKLEAAALITDESSSPITGTMSNCTMILTRFDCNPNYTFSIVDTNNNGDQYMLTVLRTNEIIIWQLNDGEIIFNYNFNYLFDGTNKHELNDCQMNGNRLLIFAQPDQVFIWDVTVPLGQFLFVTSICDPLIHSISWFDHQHFLSIDRDGQRIRTWSINRKEVLNESLSLQGSIQSLQVHSICNNINKQKEHFIVGLSMNERSLMMFEYNQLHDDDNTDSSNNMIIE</sequence>
<evidence type="ECO:0000313" key="7">
    <source>
        <dbReference type="EMBL" id="CAF3953225.1"/>
    </source>
</evidence>
<evidence type="ECO:0000256" key="4">
    <source>
        <dbReference type="SAM" id="Phobius"/>
    </source>
</evidence>
<dbReference type="CDD" id="cd00110">
    <property type="entry name" value="LamG"/>
    <property type="match status" value="2"/>
</dbReference>
<gene>
    <name evidence="7" type="ORF">UXM345_LOCUS13462</name>
</gene>
<dbReference type="Proteomes" id="UP000663842">
    <property type="component" value="Unassembled WGS sequence"/>
</dbReference>
<reference evidence="7" key="1">
    <citation type="submission" date="2021-02" db="EMBL/GenBank/DDBJ databases">
        <authorList>
            <person name="Nowell W R."/>
        </authorList>
    </citation>
    <scope>NUCLEOTIDE SEQUENCE</scope>
</reference>
<evidence type="ECO:0000259" key="5">
    <source>
        <dbReference type="PROSITE" id="PS50025"/>
    </source>
</evidence>
<dbReference type="InterPro" id="IPR013320">
    <property type="entry name" value="ConA-like_dom_sf"/>
</dbReference>
<evidence type="ECO:0000256" key="3">
    <source>
        <dbReference type="SAM" id="MobiDB-lite"/>
    </source>
</evidence>
<feature type="domain" description="EGF-like" evidence="6">
    <location>
        <begin position="490"/>
        <end position="528"/>
    </location>
</feature>
<dbReference type="PROSITE" id="PS50025">
    <property type="entry name" value="LAM_G_DOMAIN"/>
    <property type="match status" value="2"/>
</dbReference>
<organism evidence="7 8">
    <name type="scientific">Rotaria magnacalcarata</name>
    <dbReference type="NCBI Taxonomy" id="392030"/>
    <lineage>
        <taxon>Eukaryota</taxon>
        <taxon>Metazoa</taxon>
        <taxon>Spiralia</taxon>
        <taxon>Gnathifera</taxon>
        <taxon>Rotifera</taxon>
        <taxon>Eurotatoria</taxon>
        <taxon>Bdelloidea</taxon>
        <taxon>Philodinida</taxon>
        <taxon>Philodinidae</taxon>
        <taxon>Rotaria</taxon>
    </lineage>
</organism>
<keyword evidence="4" id="KW-0472">Membrane</keyword>
<dbReference type="InterPro" id="IPR050372">
    <property type="entry name" value="Neurexin-related_CASP"/>
</dbReference>
<keyword evidence="2" id="KW-0245">EGF-like domain</keyword>
<evidence type="ECO:0000256" key="2">
    <source>
        <dbReference type="PROSITE-ProRule" id="PRU00076"/>
    </source>
</evidence>
<dbReference type="GO" id="GO:0016020">
    <property type="term" value="C:membrane"/>
    <property type="evidence" value="ECO:0007669"/>
    <property type="project" value="UniProtKB-SubCell"/>
</dbReference>
<protein>
    <submittedName>
        <fullName evidence="7">Uncharacterized protein</fullName>
    </submittedName>
</protein>
<feature type="transmembrane region" description="Helical" evidence="4">
    <location>
        <begin position="807"/>
        <end position="828"/>
    </location>
</feature>
<name>A0A819KWH9_9BILA</name>
<dbReference type="InterPro" id="IPR000742">
    <property type="entry name" value="EGF"/>
</dbReference>
<dbReference type="PANTHER" id="PTHR15036">
    <property type="entry name" value="PIKACHURIN-LIKE PROTEIN"/>
    <property type="match status" value="1"/>
</dbReference>
<dbReference type="SUPFAM" id="SSF49899">
    <property type="entry name" value="Concanavalin A-like lectins/glucanases"/>
    <property type="match status" value="3"/>
</dbReference>
<evidence type="ECO:0000313" key="8">
    <source>
        <dbReference type="Proteomes" id="UP000663842"/>
    </source>
</evidence>
<keyword evidence="4" id="KW-0812">Transmembrane</keyword>
<dbReference type="EMBL" id="CAJOBF010001461">
    <property type="protein sequence ID" value="CAF3953225.1"/>
    <property type="molecule type" value="Genomic_DNA"/>
</dbReference>
<dbReference type="PROSITE" id="PS50026">
    <property type="entry name" value="EGF_3"/>
    <property type="match status" value="1"/>
</dbReference>
<comment type="caution">
    <text evidence="2">Lacks conserved residue(s) required for the propagation of feature annotation.</text>
</comment>
<accession>A0A819KWH9</accession>
<proteinExistence type="predicted"/>
<dbReference type="Gene3D" id="2.60.120.200">
    <property type="match status" value="3"/>
</dbReference>
<comment type="caution">
    <text evidence="7">The sequence shown here is derived from an EMBL/GenBank/DDBJ whole genome shotgun (WGS) entry which is preliminary data.</text>
</comment>
<feature type="domain" description="Laminin G" evidence="5">
    <location>
        <begin position="282"/>
        <end position="465"/>
    </location>
</feature>
<dbReference type="Pfam" id="PF02210">
    <property type="entry name" value="Laminin_G_2"/>
    <property type="match status" value="2"/>
</dbReference>
<keyword evidence="1" id="KW-1015">Disulfide bond</keyword>
<dbReference type="SMART" id="SM00282">
    <property type="entry name" value="LamG"/>
    <property type="match status" value="3"/>
</dbReference>
<dbReference type="PANTHER" id="PTHR15036:SF85">
    <property type="entry name" value="SP2353, ISOFORM A"/>
    <property type="match status" value="1"/>
</dbReference>
<evidence type="ECO:0000256" key="1">
    <source>
        <dbReference type="ARBA" id="ARBA00023157"/>
    </source>
</evidence>